<organism evidence="3">
    <name type="scientific">Ananas comosus var. bracteatus</name>
    <name type="common">red pineapple</name>
    <dbReference type="NCBI Taxonomy" id="296719"/>
    <lineage>
        <taxon>Eukaryota</taxon>
        <taxon>Viridiplantae</taxon>
        <taxon>Streptophyta</taxon>
        <taxon>Embryophyta</taxon>
        <taxon>Tracheophyta</taxon>
        <taxon>Spermatophyta</taxon>
        <taxon>Magnoliopsida</taxon>
        <taxon>Liliopsida</taxon>
        <taxon>Poales</taxon>
        <taxon>Bromeliaceae</taxon>
        <taxon>Bromelioideae</taxon>
        <taxon>Ananas</taxon>
    </lineage>
</organism>
<evidence type="ECO:0000259" key="2">
    <source>
        <dbReference type="PROSITE" id="PS51352"/>
    </source>
</evidence>
<feature type="domain" description="Thioredoxin" evidence="2">
    <location>
        <begin position="107"/>
        <end position="230"/>
    </location>
</feature>
<dbReference type="Gene3D" id="3.40.30.10">
    <property type="entry name" value="Glutaredoxin"/>
    <property type="match status" value="1"/>
</dbReference>
<feature type="compositionally biased region" description="Basic and acidic residues" evidence="1">
    <location>
        <begin position="53"/>
        <end position="91"/>
    </location>
</feature>
<feature type="compositionally biased region" description="Basic residues" evidence="1">
    <location>
        <begin position="92"/>
        <end position="102"/>
    </location>
</feature>
<dbReference type="CDD" id="cd02947">
    <property type="entry name" value="TRX_family"/>
    <property type="match status" value="1"/>
</dbReference>
<evidence type="ECO:0000256" key="1">
    <source>
        <dbReference type="SAM" id="MobiDB-lite"/>
    </source>
</evidence>
<name>A0A6V7Q9Q7_ANACO</name>
<proteinExistence type="predicted"/>
<protein>
    <recommendedName>
        <fullName evidence="2">Thioredoxin domain-containing protein</fullName>
    </recommendedName>
</protein>
<dbReference type="EMBL" id="LR862134">
    <property type="protein sequence ID" value="CAD1839929.1"/>
    <property type="molecule type" value="Genomic_DNA"/>
</dbReference>
<feature type="compositionally biased region" description="Acidic residues" evidence="1">
    <location>
        <begin position="40"/>
        <end position="52"/>
    </location>
</feature>
<dbReference type="SUPFAM" id="SSF52833">
    <property type="entry name" value="Thioredoxin-like"/>
    <property type="match status" value="1"/>
</dbReference>
<dbReference type="AlphaFoldDB" id="A0A6V7Q9Q7"/>
<dbReference type="PANTHER" id="PTHR10438:SF434">
    <property type="entry name" value="THIOREDOXIN H9"/>
    <property type="match status" value="1"/>
</dbReference>
<accession>A0A6V7Q9Q7</accession>
<dbReference type="PANTHER" id="PTHR10438">
    <property type="entry name" value="THIOREDOXIN"/>
    <property type="match status" value="1"/>
</dbReference>
<gene>
    <name evidence="3" type="ORF">CB5_LOCUS23140</name>
</gene>
<feature type="region of interest" description="Disordered" evidence="1">
    <location>
        <begin position="38"/>
        <end position="116"/>
    </location>
</feature>
<reference evidence="3" key="1">
    <citation type="submission" date="2020-07" db="EMBL/GenBank/DDBJ databases">
        <authorList>
            <person name="Lin J."/>
        </authorList>
    </citation>
    <scope>NUCLEOTIDE SEQUENCE</scope>
</reference>
<dbReference type="Pfam" id="PF00085">
    <property type="entry name" value="Thioredoxin"/>
    <property type="match status" value="1"/>
</dbReference>
<dbReference type="InterPro" id="IPR036249">
    <property type="entry name" value="Thioredoxin-like_sf"/>
</dbReference>
<evidence type="ECO:0000313" key="3">
    <source>
        <dbReference type="EMBL" id="CAD1839929.1"/>
    </source>
</evidence>
<dbReference type="InterPro" id="IPR050620">
    <property type="entry name" value="Thioredoxin_H-type-like"/>
</dbReference>
<sequence>MASGPDQRLFLVGDEEDTKLAGLISELRDPIVKAMAAEKEFDDLDQKEEEEDEKKRAEEAERKAKRGERQLLEEEKKRRKEEEKNLEEKRNGGRPKTSKKLAHTSGETSGDLAEEESLSVEDLDVYCGNVHVITSKENWDEKISEANRDGRYASWCGPCRVITPAYVELSEKYPSLMFLIIDVDELMDFSSSWDIRATPTFFFLKDGKQLDKLVGANRPELEKKIVSFCRRLGPARELNLQFHRQNR</sequence>
<dbReference type="PROSITE" id="PS51352">
    <property type="entry name" value="THIOREDOXIN_2"/>
    <property type="match status" value="1"/>
</dbReference>
<dbReference type="InterPro" id="IPR013766">
    <property type="entry name" value="Thioredoxin_domain"/>
</dbReference>